<dbReference type="GO" id="GO:0005524">
    <property type="term" value="F:ATP binding"/>
    <property type="evidence" value="ECO:0007669"/>
    <property type="project" value="UniProtKB-KW"/>
</dbReference>
<dbReference type="Pfam" id="PF13087">
    <property type="entry name" value="AAA_12"/>
    <property type="match status" value="1"/>
</dbReference>
<dbReference type="EC" id="3.6.4.13" evidence="3"/>
<dbReference type="InterPro" id="IPR027417">
    <property type="entry name" value="P-loop_NTPase"/>
</dbReference>
<dbReference type="Pfam" id="PF13086">
    <property type="entry name" value="AAA_11"/>
    <property type="match status" value="2"/>
</dbReference>
<feature type="compositionally biased region" description="Pro residues" evidence="12">
    <location>
        <begin position="70"/>
        <end position="79"/>
    </location>
</feature>
<feature type="compositionally biased region" description="Low complexity" evidence="12">
    <location>
        <begin position="80"/>
        <end position="90"/>
    </location>
</feature>
<dbReference type="PaxDb" id="2903-EOD13303"/>
<name>A0A0D3IPW8_EMIH1</name>
<dbReference type="Pfam" id="PF21634">
    <property type="entry name" value="MOV-10_beta-barrel"/>
    <property type="match status" value="1"/>
</dbReference>
<dbReference type="CDD" id="cd18808">
    <property type="entry name" value="SF1_C_Upf1"/>
    <property type="match status" value="1"/>
</dbReference>
<evidence type="ECO:0000313" key="14">
    <source>
        <dbReference type="EnsemblProtists" id="EOD13303"/>
    </source>
</evidence>
<dbReference type="CDD" id="cd18038">
    <property type="entry name" value="DEXXQc_Helz-like"/>
    <property type="match status" value="1"/>
</dbReference>
<keyword evidence="8" id="KW-0067">ATP-binding</keyword>
<comment type="subcellular location">
    <subcellularLocation>
        <location evidence="1">Cytoplasm</location>
        <location evidence="1">Cytoplasmic ribonucleoprotein granule</location>
    </subcellularLocation>
</comment>
<dbReference type="InterPro" id="IPR047187">
    <property type="entry name" value="SF1_C_Upf1"/>
</dbReference>
<keyword evidence="10" id="KW-0943">RNA-mediated gene silencing</keyword>
<dbReference type="InterPro" id="IPR049080">
    <property type="entry name" value="MOV-10-like_beta-barrel"/>
</dbReference>
<keyword evidence="15" id="KW-1185">Reference proteome</keyword>
<dbReference type="SMART" id="SM00382">
    <property type="entry name" value="AAA"/>
    <property type="match status" value="1"/>
</dbReference>
<feature type="region of interest" description="Disordered" evidence="12">
    <location>
        <begin position="70"/>
        <end position="90"/>
    </location>
</feature>
<dbReference type="AlphaFoldDB" id="A0A0D3IPW8"/>
<dbReference type="RefSeq" id="XP_005765732.1">
    <property type="nucleotide sequence ID" value="XM_005765675.1"/>
</dbReference>
<accession>A0A0D3IPW8</accession>
<dbReference type="EnsemblProtists" id="EOD13303">
    <property type="protein sequence ID" value="EOD13303"/>
    <property type="gene ID" value="EMIHUDRAFT_247007"/>
</dbReference>
<dbReference type="STRING" id="2903.R1BT36"/>
<organism evidence="14 15">
    <name type="scientific">Emiliania huxleyi (strain CCMP1516)</name>
    <dbReference type="NCBI Taxonomy" id="280463"/>
    <lineage>
        <taxon>Eukaryota</taxon>
        <taxon>Haptista</taxon>
        <taxon>Haptophyta</taxon>
        <taxon>Prymnesiophyceae</taxon>
        <taxon>Isochrysidales</taxon>
        <taxon>Noelaerhabdaceae</taxon>
        <taxon>Emiliania</taxon>
    </lineage>
</organism>
<feature type="domain" description="AAA+ ATPase" evidence="13">
    <location>
        <begin position="550"/>
        <end position="741"/>
    </location>
</feature>
<dbReference type="KEGG" id="ehx:EMIHUDRAFT_247007"/>
<dbReference type="GO" id="GO:0003723">
    <property type="term" value="F:RNA binding"/>
    <property type="evidence" value="ECO:0007669"/>
    <property type="project" value="UniProtKB-KW"/>
</dbReference>
<dbReference type="SUPFAM" id="SSF52540">
    <property type="entry name" value="P-loop containing nucleoside triphosphate hydrolases"/>
    <property type="match status" value="1"/>
</dbReference>
<dbReference type="GO" id="GO:0032574">
    <property type="term" value="F:5'-3' RNA helicase activity"/>
    <property type="evidence" value="ECO:0007669"/>
    <property type="project" value="InterPro"/>
</dbReference>
<evidence type="ECO:0000259" key="13">
    <source>
        <dbReference type="SMART" id="SM00382"/>
    </source>
</evidence>
<feature type="region of interest" description="Disordered" evidence="12">
    <location>
        <begin position="1"/>
        <end position="27"/>
    </location>
</feature>
<evidence type="ECO:0000256" key="7">
    <source>
        <dbReference type="ARBA" id="ARBA00022806"/>
    </source>
</evidence>
<dbReference type="GO" id="GO:0036464">
    <property type="term" value="C:cytoplasmic ribonucleoprotein granule"/>
    <property type="evidence" value="ECO:0007669"/>
    <property type="project" value="UniProtKB-SubCell"/>
</dbReference>
<evidence type="ECO:0000256" key="12">
    <source>
        <dbReference type="SAM" id="MobiDB-lite"/>
    </source>
</evidence>
<dbReference type="InterPro" id="IPR041677">
    <property type="entry name" value="DNA2/NAM7_AAA_11"/>
</dbReference>
<dbReference type="Proteomes" id="UP000013827">
    <property type="component" value="Unassembled WGS sequence"/>
</dbReference>
<dbReference type="InterPro" id="IPR003593">
    <property type="entry name" value="AAA+_ATPase"/>
</dbReference>
<sequence>MKLDTLSADLSPARGGDKVQLTSLGKVPKPHGLQRKLKSVIKQHPAVFTLYEGAVSGGAETVSLVVTPSPPAAVPPQPASPSSQGPPVAATEEHTVIAFGQQLRADDALRARCAKKDAFKAEYAAWKARELTDGRKWRGAAATVLFRLWRFSAAQGARLGVVRIKAVVGQRVYFAAIGAMAALAESVVEQRDVMEKKDKFGVRVTPLHVFEGGLIVRRGAAVQRTLVVENASDEMRELAGASFLQRGPGPFSSSFTGEDGALVLTPGGKVTLTLTCRPILSGMCNNVLNLNFGHFGIARFLEAPPLGSSSFGGAAANTRRAQAGKLPLYRIPGSLRAAVGSGEAGEALEAACEQMKRLLGGVSEAAALAAYKKAFHELLWVEEMQLNDDLREFDLRADDATVLTPRGRLFALEVRGLAENRPSVLKGDVIKANFPGDPGRVFEGRAREIERETVLLEFNNTRFQYVAGQRIEISFVLSRTPLRRFHQGLDGVDRAGTAGAASRLFPEMAHLATAQLHAARSVAAPLRPFDRRINAQQLAAVTAIVEGRARHVPYIIYGPPGTGKTTTVVECVLQCVKRVTGAELRVLVSSPTNTAADVLCKRLSEGGLGSKMDMLRVNAYTRNPNDIDERVLRHSNCAPAERTIEMPPKEELERVRVVVATLTTAAKLCGEGIPRGHFDVIVIDEAGQAQEPESLAAASMLLGQGGQLVLAGDPKQLGPVIHHSLAKEHGLSTSVLERLMERPIYQKHPLPGGFEEYDPRVLTKLLQNFRAHETLLELPNQLFYEGELLCRGDELLLKCCEGWEGLPSQGVPLLFDGIVGKDQQEERSPSWFNVDECHRVLEHVRDLLRAHNGCSVRLTPEDIGVIAPYNKQVQKLKRLFRAEQLEGIKVGSTEMFQGQEKRVIIISTVRSSPDWVGCDVRHNLGFLDNPKRFNVAITRAQALLIVVGNPNVLRLDFHWGSLLKHCVDNSAYRGVPLQPMPGAESDTVATSLAGDMEQLTLDDETPAELEMPHYE</sequence>
<keyword evidence="4" id="KW-0963">Cytoplasm</keyword>
<reference evidence="14" key="2">
    <citation type="submission" date="2024-10" db="UniProtKB">
        <authorList>
            <consortium name="EnsemblProtists"/>
        </authorList>
    </citation>
    <scope>IDENTIFICATION</scope>
</reference>
<dbReference type="PANTHER" id="PTHR45418">
    <property type="entry name" value="CANCER/TESTIS ANTIGEN 55"/>
    <property type="match status" value="1"/>
</dbReference>
<evidence type="ECO:0000256" key="8">
    <source>
        <dbReference type="ARBA" id="ARBA00022840"/>
    </source>
</evidence>
<dbReference type="eggNOG" id="KOG1804">
    <property type="taxonomic scope" value="Eukaryota"/>
</dbReference>
<evidence type="ECO:0000256" key="4">
    <source>
        <dbReference type="ARBA" id="ARBA00022490"/>
    </source>
</evidence>
<dbReference type="GeneID" id="17259448"/>
<dbReference type="InterPro" id="IPR026122">
    <property type="entry name" value="MOV-10/SDE3_DEXXQ/H-box"/>
</dbReference>
<evidence type="ECO:0000256" key="9">
    <source>
        <dbReference type="ARBA" id="ARBA00022884"/>
    </source>
</evidence>
<evidence type="ECO:0000256" key="5">
    <source>
        <dbReference type="ARBA" id="ARBA00022741"/>
    </source>
</evidence>
<dbReference type="PANTHER" id="PTHR45418:SF1">
    <property type="entry name" value="CANCER_TESTIS ANTIGEN 55"/>
    <property type="match status" value="1"/>
</dbReference>
<keyword evidence="5" id="KW-0547">Nucleotide-binding</keyword>
<evidence type="ECO:0000256" key="3">
    <source>
        <dbReference type="ARBA" id="ARBA00012552"/>
    </source>
</evidence>
<protein>
    <recommendedName>
        <fullName evidence="3">RNA helicase</fullName>
        <ecNumber evidence="3">3.6.4.13</ecNumber>
    </recommendedName>
</protein>
<comment type="catalytic activity">
    <reaction evidence="11">
        <text>ATP + H2O = ADP + phosphate + H(+)</text>
        <dbReference type="Rhea" id="RHEA:13065"/>
        <dbReference type="ChEBI" id="CHEBI:15377"/>
        <dbReference type="ChEBI" id="CHEBI:15378"/>
        <dbReference type="ChEBI" id="CHEBI:30616"/>
        <dbReference type="ChEBI" id="CHEBI:43474"/>
        <dbReference type="ChEBI" id="CHEBI:456216"/>
        <dbReference type="EC" id="3.6.4.13"/>
    </reaction>
</comment>
<dbReference type="GO" id="GO:0031047">
    <property type="term" value="P:regulatory ncRNA-mediated gene silencing"/>
    <property type="evidence" value="ECO:0007669"/>
    <property type="project" value="UniProtKB-KW"/>
</dbReference>
<dbReference type="GO" id="GO:0016787">
    <property type="term" value="F:hydrolase activity"/>
    <property type="evidence" value="ECO:0007669"/>
    <property type="project" value="UniProtKB-KW"/>
</dbReference>
<evidence type="ECO:0000256" key="2">
    <source>
        <dbReference type="ARBA" id="ARBA00005601"/>
    </source>
</evidence>
<evidence type="ECO:0000256" key="11">
    <source>
        <dbReference type="ARBA" id="ARBA00047984"/>
    </source>
</evidence>
<evidence type="ECO:0000256" key="1">
    <source>
        <dbReference type="ARBA" id="ARBA00004331"/>
    </source>
</evidence>
<evidence type="ECO:0000313" key="15">
    <source>
        <dbReference type="Proteomes" id="UP000013827"/>
    </source>
</evidence>
<keyword evidence="9" id="KW-0694">RNA-binding</keyword>
<evidence type="ECO:0000256" key="10">
    <source>
        <dbReference type="ARBA" id="ARBA00023158"/>
    </source>
</evidence>
<dbReference type="HOGENOM" id="CLU_297081_0_0_1"/>
<evidence type="ECO:0000256" key="6">
    <source>
        <dbReference type="ARBA" id="ARBA00022801"/>
    </source>
</evidence>
<proteinExistence type="inferred from homology"/>
<keyword evidence="7" id="KW-0347">Helicase</keyword>
<dbReference type="InterPro" id="IPR041679">
    <property type="entry name" value="DNA2/NAM7-like_C"/>
</dbReference>
<dbReference type="Gene3D" id="3.40.50.300">
    <property type="entry name" value="P-loop containing nucleotide triphosphate hydrolases"/>
    <property type="match status" value="2"/>
</dbReference>
<dbReference type="FunFam" id="3.40.50.300:FF:000608">
    <property type="entry name" value="Mov10 RISC complex RNA helicase"/>
    <property type="match status" value="1"/>
</dbReference>
<reference evidence="15" key="1">
    <citation type="journal article" date="2013" name="Nature">
        <title>Pan genome of the phytoplankton Emiliania underpins its global distribution.</title>
        <authorList>
            <person name="Read B.A."/>
            <person name="Kegel J."/>
            <person name="Klute M.J."/>
            <person name="Kuo A."/>
            <person name="Lefebvre S.C."/>
            <person name="Maumus F."/>
            <person name="Mayer C."/>
            <person name="Miller J."/>
            <person name="Monier A."/>
            <person name="Salamov A."/>
            <person name="Young J."/>
            <person name="Aguilar M."/>
            <person name="Claverie J.M."/>
            <person name="Frickenhaus S."/>
            <person name="Gonzalez K."/>
            <person name="Herman E.K."/>
            <person name="Lin Y.C."/>
            <person name="Napier J."/>
            <person name="Ogata H."/>
            <person name="Sarno A.F."/>
            <person name="Shmutz J."/>
            <person name="Schroeder D."/>
            <person name="de Vargas C."/>
            <person name="Verret F."/>
            <person name="von Dassow P."/>
            <person name="Valentin K."/>
            <person name="Van de Peer Y."/>
            <person name="Wheeler G."/>
            <person name="Dacks J.B."/>
            <person name="Delwiche C.F."/>
            <person name="Dyhrman S.T."/>
            <person name="Glockner G."/>
            <person name="John U."/>
            <person name="Richards T."/>
            <person name="Worden A.Z."/>
            <person name="Zhang X."/>
            <person name="Grigoriev I.V."/>
            <person name="Allen A.E."/>
            <person name="Bidle K."/>
            <person name="Borodovsky M."/>
            <person name="Bowler C."/>
            <person name="Brownlee C."/>
            <person name="Cock J.M."/>
            <person name="Elias M."/>
            <person name="Gladyshev V.N."/>
            <person name="Groth M."/>
            <person name="Guda C."/>
            <person name="Hadaegh A."/>
            <person name="Iglesias-Rodriguez M.D."/>
            <person name="Jenkins J."/>
            <person name="Jones B.M."/>
            <person name="Lawson T."/>
            <person name="Leese F."/>
            <person name="Lindquist E."/>
            <person name="Lobanov A."/>
            <person name="Lomsadze A."/>
            <person name="Malik S.B."/>
            <person name="Marsh M.E."/>
            <person name="Mackinder L."/>
            <person name="Mock T."/>
            <person name="Mueller-Roeber B."/>
            <person name="Pagarete A."/>
            <person name="Parker M."/>
            <person name="Probert I."/>
            <person name="Quesneville H."/>
            <person name="Raines C."/>
            <person name="Rensing S.A."/>
            <person name="Riano-Pachon D.M."/>
            <person name="Richier S."/>
            <person name="Rokitta S."/>
            <person name="Shiraiwa Y."/>
            <person name="Soanes D.M."/>
            <person name="van der Giezen M."/>
            <person name="Wahlund T.M."/>
            <person name="Williams B."/>
            <person name="Wilson W."/>
            <person name="Wolfe G."/>
            <person name="Wurch L.L."/>
        </authorList>
    </citation>
    <scope>NUCLEOTIDE SEQUENCE</scope>
</reference>
<keyword evidence="6" id="KW-0378">Hydrolase</keyword>
<comment type="similarity">
    <text evidence="2">Belongs to the DNA2/NAM7 helicase family. SDE3 subfamily.</text>
</comment>